<evidence type="ECO:0000313" key="5">
    <source>
        <dbReference type="EMBL" id="KAJ3215197.1"/>
    </source>
</evidence>
<feature type="region of interest" description="Disordered" evidence="3">
    <location>
        <begin position="493"/>
        <end position="544"/>
    </location>
</feature>
<evidence type="ECO:0000256" key="1">
    <source>
        <dbReference type="ARBA" id="ARBA00023054"/>
    </source>
</evidence>
<dbReference type="GO" id="GO:0036158">
    <property type="term" value="P:outer dynein arm assembly"/>
    <property type="evidence" value="ECO:0007669"/>
    <property type="project" value="InterPro"/>
</dbReference>
<dbReference type="EMBL" id="JADGJW010000560">
    <property type="protein sequence ID" value="KAJ3215197.1"/>
    <property type="molecule type" value="Genomic_DNA"/>
</dbReference>
<evidence type="ECO:0000256" key="3">
    <source>
        <dbReference type="SAM" id="MobiDB-lite"/>
    </source>
</evidence>
<dbReference type="InterPro" id="IPR049258">
    <property type="entry name" value="ODAD1_CC"/>
</dbReference>
<proteinExistence type="predicted"/>
<keyword evidence="6" id="KW-1185">Reference proteome</keyword>
<protein>
    <recommendedName>
        <fullName evidence="4">ODAD1 central coiled coil region domain-containing protein</fullName>
    </recommendedName>
</protein>
<dbReference type="GO" id="GO:0035253">
    <property type="term" value="C:ciliary rootlet"/>
    <property type="evidence" value="ECO:0007669"/>
    <property type="project" value="TreeGrafter"/>
</dbReference>
<dbReference type="GO" id="GO:0003341">
    <property type="term" value="P:cilium movement"/>
    <property type="evidence" value="ECO:0007669"/>
    <property type="project" value="InterPro"/>
</dbReference>
<dbReference type="Proteomes" id="UP001211065">
    <property type="component" value="Unassembled WGS sequence"/>
</dbReference>
<feature type="domain" description="ODAD1 central coiled coil region" evidence="4">
    <location>
        <begin position="135"/>
        <end position="404"/>
    </location>
</feature>
<evidence type="ECO:0000259" key="4">
    <source>
        <dbReference type="Pfam" id="PF21773"/>
    </source>
</evidence>
<sequence length="544" mass="64261">MRHFDKLNAVDDELHDLKLRFELLEGDRKAYYETSQWAIRQNKTEISQMRQKNKELSEAVAKFKKMENGYSGRLNMSELEKFDQRVCELHKKYDEIQAEVWQKKKKLMGMYDQLADLKRDSELVESNSQDSQEAKEIRMLENKLDKALIKYNEAQSIKKTYDQIVKKLQEERLTFDNQLANFEKTLKDRKQDAAELELMSKDANHAKEVAKAELARFEQQINEERKQREKDLQHRKELARQKMEFSEKLDRKALQLDGPALEQNQTNENEKNHYDEEKEKKIMEYEETIRLIKEVTGVSDIKEVQDKFKLQEETNKHLTLLEKQNEEKIALLKEKKKQVLIEFEELKFSSESKQGHSTRLVEEFKEHLTEASNKMNESKLKYERAARLLENAQSGIRHLYNKLESIHLPENVKPTDEEGSNLYLLEMCFLKLEAIVKNTEGKDLPEVPVPPPQTSQTQQGGVEVANILQVNQNLLPTFNTRVKLRPVEFEEEILDEDEENDDGEYGDVPDRDTIKRHTTQMLNQRQKSKQTKKTKKKRNIKDDD</sequence>
<keyword evidence="1 2" id="KW-0175">Coiled coil</keyword>
<feature type="coiled-coil region" evidence="2">
    <location>
        <begin position="137"/>
        <end position="242"/>
    </location>
</feature>
<feature type="coiled-coil region" evidence="2">
    <location>
        <begin position="39"/>
        <end position="66"/>
    </location>
</feature>
<organism evidence="5 6">
    <name type="scientific">Clydaea vesicula</name>
    <dbReference type="NCBI Taxonomy" id="447962"/>
    <lineage>
        <taxon>Eukaryota</taxon>
        <taxon>Fungi</taxon>
        <taxon>Fungi incertae sedis</taxon>
        <taxon>Chytridiomycota</taxon>
        <taxon>Chytridiomycota incertae sedis</taxon>
        <taxon>Chytridiomycetes</taxon>
        <taxon>Lobulomycetales</taxon>
        <taxon>Lobulomycetaceae</taxon>
        <taxon>Clydaea</taxon>
    </lineage>
</organism>
<name>A0AAD5TY85_9FUNG</name>
<dbReference type="PANTHER" id="PTHR46518:SF1">
    <property type="entry name" value="OUTER DYNEIN ARM-DOCKING COMPLEX SUBUNIT 3"/>
    <property type="match status" value="1"/>
</dbReference>
<dbReference type="GO" id="GO:0097542">
    <property type="term" value="C:ciliary tip"/>
    <property type="evidence" value="ECO:0007669"/>
    <property type="project" value="TreeGrafter"/>
</dbReference>
<evidence type="ECO:0000313" key="6">
    <source>
        <dbReference type="Proteomes" id="UP001211065"/>
    </source>
</evidence>
<dbReference type="InterPro" id="IPR033192">
    <property type="entry name" value="ODAD3"/>
</dbReference>
<dbReference type="PANTHER" id="PTHR46518">
    <property type="entry name" value="COILED-COIL DOMAIN-CONTAINING PROTEIN 151"/>
    <property type="match status" value="1"/>
</dbReference>
<accession>A0AAD5TY85</accession>
<comment type="caution">
    <text evidence="5">The sequence shown here is derived from an EMBL/GenBank/DDBJ whole genome shotgun (WGS) entry which is preliminary data.</text>
</comment>
<dbReference type="AlphaFoldDB" id="A0AAD5TY85"/>
<feature type="coiled-coil region" evidence="2">
    <location>
        <begin position="318"/>
        <end position="388"/>
    </location>
</feature>
<dbReference type="GO" id="GO:0036064">
    <property type="term" value="C:ciliary basal body"/>
    <property type="evidence" value="ECO:0007669"/>
    <property type="project" value="TreeGrafter"/>
</dbReference>
<reference evidence="5" key="1">
    <citation type="submission" date="2020-05" db="EMBL/GenBank/DDBJ databases">
        <title>Phylogenomic resolution of chytrid fungi.</title>
        <authorList>
            <person name="Stajich J.E."/>
            <person name="Amses K."/>
            <person name="Simmons R."/>
            <person name="Seto K."/>
            <person name="Myers J."/>
            <person name="Bonds A."/>
            <person name="Quandt C.A."/>
            <person name="Barry K."/>
            <person name="Liu P."/>
            <person name="Grigoriev I."/>
            <person name="Longcore J.E."/>
            <person name="James T.Y."/>
        </authorList>
    </citation>
    <scope>NUCLEOTIDE SEQUENCE</scope>
    <source>
        <strain evidence="5">JEL0476</strain>
    </source>
</reference>
<feature type="compositionally biased region" description="Basic residues" evidence="3">
    <location>
        <begin position="526"/>
        <end position="544"/>
    </location>
</feature>
<gene>
    <name evidence="5" type="ORF">HK099_006482</name>
</gene>
<evidence type="ECO:0000256" key="2">
    <source>
        <dbReference type="SAM" id="Coils"/>
    </source>
</evidence>
<feature type="compositionally biased region" description="Acidic residues" evidence="3">
    <location>
        <begin position="493"/>
        <end position="507"/>
    </location>
</feature>
<dbReference type="Pfam" id="PF21773">
    <property type="entry name" value="ODAD1_CC"/>
    <property type="match status" value="1"/>
</dbReference>